<name>A0ABQ9TDU0_SAGOE</name>
<evidence type="ECO:0000256" key="1">
    <source>
        <dbReference type="SAM" id="MobiDB-lite"/>
    </source>
</evidence>
<organism evidence="3 4">
    <name type="scientific">Saguinus oedipus</name>
    <name type="common">Cotton-top tamarin</name>
    <name type="synonym">Oedipomidas oedipus</name>
    <dbReference type="NCBI Taxonomy" id="9490"/>
    <lineage>
        <taxon>Eukaryota</taxon>
        <taxon>Metazoa</taxon>
        <taxon>Chordata</taxon>
        <taxon>Craniata</taxon>
        <taxon>Vertebrata</taxon>
        <taxon>Euteleostomi</taxon>
        <taxon>Mammalia</taxon>
        <taxon>Eutheria</taxon>
        <taxon>Euarchontoglires</taxon>
        <taxon>Primates</taxon>
        <taxon>Haplorrhini</taxon>
        <taxon>Platyrrhini</taxon>
        <taxon>Cebidae</taxon>
        <taxon>Callitrichinae</taxon>
        <taxon>Saguinus</taxon>
    </lineage>
</organism>
<keyword evidence="4" id="KW-1185">Reference proteome</keyword>
<comment type="caution">
    <text evidence="3">The sequence shown here is derived from an EMBL/GenBank/DDBJ whole genome shotgun (WGS) entry which is preliminary data.</text>
</comment>
<evidence type="ECO:0000313" key="3">
    <source>
        <dbReference type="EMBL" id="KAK2082894.1"/>
    </source>
</evidence>
<gene>
    <name evidence="3" type="ORF">P7K49_038130</name>
</gene>
<keyword evidence="2" id="KW-0732">Signal</keyword>
<evidence type="ECO:0000313" key="4">
    <source>
        <dbReference type="Proteomes" id="UP001266305"/>
    </source>
</evidence>
<sequence>MPPPTTTTSHLLLMALAPFQAALVPAAPVSGPRSQPCLPASPPACQPACRALPPRTSASASRYITRPGSRDAQPRPPARLRAGRVQHRATAPTRSSAAQAGGGR</sequence>
<feature type="signal peptide" evidence="2">
    <location>
        <begin position="1"/>
        <end position="26"/>
    </location>
</feature>
<protein>
    <recommendedName>
        <fullName evidence="5">Secreted protein</fullName>
    </recommendedName>
</protein>
<evidence type="ECO:0000256" key="2">
    <source>
        <dbReference type="SAM" id="SignalP"/>
    </source>
</evidence>
<dbReference type="EMBL" id="JASSZA010000023">
    <property type="protein sequence ID" value="KAK2082894.1"/>
    <property type="molecule type" value="Genomic_DNA"/>
</dbReference>
<reference evidence="3 4" key="1">
    <citation type="submission" date="2023-05" db="EMBL/GenBank/DDBJ databases">
        <title>B98-5 Cell Line De Novo Hybrid Assembly: An Optical Mapping Approach.</title>
        <authorList>
            <person name="Kananen K."/>
            <person name="Auerbach J.A."/>
            <person name="Kautto E."/>
            <person name="Blachly J.S."/>
        </authorList>
    </citation>
    <scope>NUCLEOTIDE SEQUENCE [LARGE SCALE GENOMIC DNA]</scope>
    <source>
        <strain evidence="3">B95-8</strain>
        <tissue evidence="3">Cell line</tissue>
    </source>
</reference>
<dbReference type="Proteomes" id="UP001266305">
    <property type="component" value="Unassembled WGS sequence"/>
</dbReference>
<feature type="chain" id="PRO_5046269515" description="Secreted protein" evidence="2">
    <location>
        <begin position="27"/>
        <end position="104"/>
    </location>
</feature>
<accession>A0ABQ9TDU0</accession>
<feature type="region of interest" description="Disordered" evidence="1">
    <location>
        <begin position="49"/>
        <end position="104"/>
    </location>
</feature>
<feature type="non-terminal residue" evidence="3">
    <location>
        <position position="104"/>
    </location>
</feature>
<proteinExistence type="predicted"/>
<evidence type="ECO:0008006" key="5">
    <source>
        <dbReference type="Google" id="ProtNLM"/>
    </source>
</evidence>